<keyword evidence="3" id="KW-1185">Reference proteome</keyword>
<accession>A0AAV1I0Q4</accession>
<dbReference type="EMBL" id="CAUYUE010000004">
    <property type="protein sequence ID" value="CAK0770390.1"/>
    <property type="molecule type" value="Genomic_DNA"/>
</dbReference>
<dbReference type="Proteomes" id="UP001314263">
    <property type="component" value="Unassembled WGS sequence"/>
</dbReference>
<sequence>MILQELIYSFWEKIAADVLQPDLREGLEPYITQMLGLHKAGLLQLLVEGLHSAGRELRLPFLAHADEQAAVCLLLLLEACPDLDQHTADGLPQEALSRLRSRLIACSGSFEQSAPVLAHLFRTVTFIVQTSSFRGIAARIPEQSISTWLLQWRSNQQQSPAFDACFAATALGVANLVASCGMRALQAPGVKAVLACIAHSASAALVMRSLLASRFCRDAPGRARALAVFRACFEEQPEALLLGAAAALHPDNSCPLDMRVQCLKAMESISAKQGDSSDGDSSSSGGDDSGSDQAHGDAFQWPPLAVDLLLYTLTNDPSIRARRAAMKALQTAQGQVECQGRMISTLLLKARDKDRRVQLNAYEMLAETGIADLHASLGPCQWRDLIDAGLGLRGTSQQPPGTRHMDQHLEDLRQPALALLRAHVMHDSPHTSPLQRLKALGCFRSSSMAQQYCDAIREIAKNDKDVAHIFAQQAS</sequence>
<dbReference type="SUPFAM" id="SSF48371">
    <property type="entry name" value="ARM repeat"/>
    <property type="match status" value="1"/>
</dbReference>
<proteinExistence type="predicted"/>
<feature type="compositionally biased region" description="Low complexity" evidence="1">
    <location>
        <begin position="274"/>
        <end position="286"/>
    </location>
</feature>
<evidence type="ECO:0000313" key="2">
    <source>
        <dbReference type="EMBL" id="CAK0770390.1"/>
    </source>
</evidence>
<gene>
    <name evidence="2" type="ORF">CVIRNUC_003762</name>
</gene>
<evidence type="ECO:0000313" key="3">
    <source>
        <dbReference type="Proteomes" id="UP001314263"/>
    </source>
</evidence>
<reference evidence="2 3" key="1">
    <citation type="submission" date="2023-10" db="EMBL/GenBank/DDBJ databases">
        <authorList>
            <person name="Maclean D."/>
            <person name="Macfadyen A."/>
        </authorList>
    </citation>
    <scope>NUCLEOTIDE SEQUENCE [LARGE SCALE GENOMIC DNA]</scope>
</reference>
<dbReference type="AlphaFoldDB" id="A0AAV1I0Q4"/>
<name>A0AAV1I0Q4_9CHLO</name>
<evidence type="ECO:0000256" key="1">
    <source>
        <dbReference type="SAM" id="MobiDB-lite"/>
    </source>
</evidence>
<dbReference type="InterPro" id="IPR016024">
    <property type="entry name" value="ARM-type_fold"/>
</dbReference>
<organism evidence="2 3">
    <name type="scientific">Coccomyxa viridis</name>
    <dbReference type="NCBI Taxonomy" id="1274662"/>
    <lineage>
        <taxon>Eukaryota</taxon>
        <taxon>Viridiplantae</taxon>
        <taxon>Chlorophyta</taxon>
        <taxon>core chlorophytes</taxon>
        <taxon>Trebouxiophyceae</taxon>
        <taxon>Trebouxiophyceae incertae sedis</taxon>
        <taxon>Coccomyxaceae</taxon>
        <taxon>Coccomyxa</taxon>
    </lineage>
</organism>
<feature type="region of interest" description="Disordered" evidence="1">
    <location>
        <begin position="270"/>
        <end position="296"/>
    </location>
</feature>
<protein>
    <submittedName>
        <fullName evidence="2">Uncharacterized protein</fullName>
    </submittedName>
</protein>
<comment type="caution">
    <text evidence="2">The sequence shown here is derived from an EMBL/GenBank/DDBJ whole genome shotgun (WGS) entry which is preliminary data.</text>
</comment>